<keyword evidence="6" id="KW-0406">Ion transport</keyword>
<evidence type="ECO:0000256" key="5">
    <source>
        <dbReference type="ARBA" id="ARBA00022989"/>
    </source>
</evidence>
<evidence type="ECO:0000256" key="2">
    <source>
        <dbReference type="ARBA" id="ARBA00022448"/>
    </source>
</evidence>
<evidence type="ECO:0000256" key="9">
    <source>
        <dbReference type="SAM" id="Phobius"/>
    </source>
</evidence>
<proteinExistence type="predicted"/>
<accession>Q80KH3</accession>
<feature type="transmembrane region" description="Helical" evidence="9">
    <location>
        <begin position="274"/>
        <end position="294"/>
    </location>
</feature>
<dbReference type="PANTHER" id="PTHR11893:SF41">
    <property type="entry name" value="INNEXIN INX2"/>
    <property type="match status" value="1"/>
</dbReference>
<evidence type="ECO:0000256" key="7">
    <source>
        <dbReference type="ARBA" id="ARBA00023136"/>
    </source>
</evidence>
<keyword evidence="7 9" id="KW-0472">Membrane</keyword>
<reference evidence="10" key="1">
    <citation type="submission" date="2002-12" db="EMBL/GenBank/DDBJ databases">
        <title>Functional gap junction homologs are encoded by an immunosuppressive virus family.</title>
        <authorList>
            <person name="Turnbull M.W."/>
            <person name="Volkoff A.-N."/>
            <person name="Holcroft C."/>
            <person name="Phelan P."/>
            <person name="Webb B.A."/>
        </authorList>
    </citation>
    <scope>NUCLEOTIDE SEQUENCE</scope>
</reference>
<dbReference type="PRINTS" id="PR01262">
    <property type="entry name" value="INNEXIN"/>
</dbReference>
<comment type="subcellular location">
    <subcellularLocation>
        <location evidence="1">Cell membrane</location>
        <topology evidence="1">Multi-pass membrane protein</topology>
    </subcellularLocation>
</comment>
<dbReference type="InterPro" id="IPR000990">
    <property type="entry name" value="Innexin"/>
</dbReference>
<dbReference type="GO" id="GO:0005243">
    <property type="term" value="F:gap junction channel activity"/>
    <property type="evidence" value="ECO:0007669"/>
    <property type="project" value="TreeGrafter"/>
</dbReference>
<evidence type="ECO:0000256" key="8">
    <source>
        <dbReference type="ARBA" id="ARBA00023303"/>
    </source>
</evidence>
<keyword evidence="8" id="KW-0407">Ion channel</keyword>
<dbReference type="Pfam" id="PF00876">
    <property type="entry name" value="Innexin"/>
    <property type="match status" value="1"/>
</dbReference>
<keyword evidence="4 9" id="KW-0812">Transmembrane</keyword>
<organismHost>
    <name type="scientific">Campoletis sonorensis</name>
    <dbReference type="NCBI Taxonomy" id="7416"/>
</organismHost>
<dbReference type="GO" id="GO:0034220">
    <property type="term" value="P:monoatomic ion transmembrane transport"/>
    <property type="evidence" value="ECO:0007669"/>
    <property type="project" value="UniProtKB-KW"/>
</dbReference>
<protein>
    <submittedName>
        <fullName evidence="10">Innexin Vnx-d1</fullName>
    </submittedName>
</protein>
<evidence type="ECO:0000256" key="4">
    <source>
        <dbReference type="ARBA" id="ARBA00022692"/>
    </source>
</evidence>
<dbReference type="PANTHER" id="PTHR11893">
    <property type="entry name" value="INNEXIN"/>
    <property type="match status" value="1"/>
</dbReference>
<keyword evidence="5 9" id="KW-1133">Transmembrane helix</keyword>
<dbReference type="PROSITE" id="PS51013">
    <property type="entry name" value="PANNEXIN"/>
    <property type="match status" value="1"/>
</dbReference>
<dbReference type="EMBL" id="AY197485">
    <property type="protein sequence ID" value="AAO45828.1"/>
    <property type="molecule type" value="Genomic_DNA"/>
</dbReference>
<evidence type="ECO:0000313" key="10">
    <source>
        <dbReference type="EMBL" id="AAO45828.1"/>
    </source>
</evidence>
<organism evidence="10">
    <name type="scientific">Campoletis sonorensis ichnovirus</name>
    <name type="common">CsIV</name>
    <dbReference type="NCBI Taxonomy" id="10484"/>
    <lineage>
        <taxon>Viruses</taxon>
        <taxon>Viruses incertae sedis</taxon>
        <taxon>Polydnaviriformidae</taxon>
        <taxon>Ichnoviriform</taxon>
    </lineage>
</organism>
<keyword evidence="2" id="KW-0813">Transport</keyword>
<dbReference type="GO" id="GO:0005886">
    <property type="term" value="C:plasma membrane"/>
    <property type="evidence" value="ECO:0007669"/>
    <property type="project" value="UniProtKB-SubCell"/>
</dbReference>
<dbReference type="GO" id="GO:0007602">
    <property type="term" value="P:phototransduction"/>
    <property type="evidence" value="ECO:0007669"/>
    <property type="project" value="TreeGrafter"/>
</dbReference>
<evidence type="ECO:0000256" key="1">
    <source>
        <dbReference type="ARBA" id="ARBA00004651"/>
    </source>
</evidence>
<name>Q80KH3_CSIV</name>
<evidence type="ECO:0000256" key="6">
    <source>
        <dbReference type="ARBA" id="ARBA00023065"/>
    </source>
</evidence>
<sequence length="362" mass="41664">MLHVIKNPLSDFLKIHSVQIDSYVFRLHYKVTLAILSAFSILVAPGTFFGEPVDCWFHDFTYKAFNTWCYVHSTFSVVRAADHDTRDDADPKHPYAVFLTRTEKDEVRFVDYYRWVCLSLTIQAICCYIPHHIWKILEGGKMKALTVGLDSLIVSKDCIKNVQLLVEYLQKTLHSHDHYFYKQFLCESLNVINIVAQIAFMNSFLGSDFALYGINVLSFNLTKGPSNDPAARLFPTRTKCVYYKYTSYSGELKSVEGICVLSQNPINAKIYCFLWFWFHGMAIIGAIVVVYRITEIISASIRLRAIRSSSCTDPNDIYVVNRKLQVGDWFLLKNLKRNISPEVYDELIIRIAKRLRGSVANV</sequence>
<evidence type="ECO:0000256" key="3">
    <source>
        <dbReference type="ARBA" id="ARBA00022475"/>
    </source>
</evidence>
<keyword evidence="3" id="KW-1003">Cell membrane</keyword>